<evidence type="ECO:0000313" key="12">
    <source>
        <dbReference type="EMBL" id="ETF03262.1"/>
    </source>
</evidence>
<dbReference type="FunFam" id="3.90.650.10:FF:000004">
    <property type="entry name" value="Selenide, water dikinase"/>
    <property type="match status" value="1"/>
</dbReference>
<organism evidence="12 13">
    <name type="scientific">Advenella kashmirensis W13003</name>
    <dbReference type="NCBI Taxonomy" id="1424334"/>
    <lineage>
        <taxon>Bacteria</taxon>
        <taxon>Pseudomonadati</taxon>
        <taxon>Pseudomonadota</taxon>
        <taxon>Betaproteobacteria</taxon>
        <taxon>Burkholderiales</taxon>
        <taxon>Alcaligenaceae</taxon>
    </lineage>
</organism>
<feature type="domain" description="PurM-like N-terminal" evidence="10">
    <location>
        <begin position="56"/>
        <end position="163"/>
    </location>
</feature>
<accession>V8QUE7</accession>
<dbReference type="eggNOG" id="COG0709">
    <property type="taxonomic scope" value="Bacteria"/>
</dbReference>
<dbReference type="GO" id="GO:0005524">
    <property type="term" value="F:ATP binding"/>
    <property type="evidence" value="ECO:0007669"/>
    <property type="project" value="UniProtKB-UniRule"/>
</dbReference>
<dbReference type="EMBL" id="AYXT01000009">
    <property type="protein sequence ID" value="ETF03262.1"/>
    <property type="molecule type" value="Genomic_DNA"/>
</dbReference>
<dbReference type="InterPro" id="IPR023061">
    <property type="entry name" value="SelD_I"/>
</dbReference>
<gene>
    <name evidence="9" type="primary">selD</name>
    <name evidence="12" type="ORF">W822_10715</name>
</gene>
<evidence type="ECO:0000256" key="7">
    <source>
        <dbReference type="ARBA" id="ARBA00022842"/>
    </source>
</evidence>
<dbReference type="CDD" id="cd02195">
    <property type="entry name" value="SelD"/>
    <property type="match status" value="1"/>
</dbReference>
<dbReference type="Gene3D" id="3.30.1330.10">
    <property type="entry name" value="PurM-like, N-terminal domain"/>
    <property type="match status" value="1"/>
</dbReference>
<dbReference type="GO" id="GO:0016260">
    <property type="term" value="P:selenocysteine biosynthetic process"/>
    <property type="evidence" value="ECO:0007669"/>
    <property type="project" value="InterPro"/>
</dbReference>
<comment type="cofactor">
    <cofactor evidence="9">
        <name>Mg(2+)</name>
        <dbReference type="ChEBI" id="CHEBI:18420"/>
    </cofactor>
    <text evidence="9">Binds 1 Mg(2+) ion per monomer.</text>
</comment>
<evidence type="ECO:0000256" key="1">
    <source>
        <dbReference type="ARBA" id="ARBA00008026"/>
    </source>
</evidence>
<dbReference type="STRING" id="1424334.W822_10715"/>
<dbReference type="InterPro" id="IPR016188">
    <property type="entry name" value="PurM-like_N"/>
</dbReference>
<evidence type="ECO:0000256" key="8">
    <source>
        <dbReference type="ARBA" id="ARBA00023266"/>
    </source>
</evidence>
<dbReference type="NCBIfam" id="NF002098">
    <property type="entry name" value="PRK00943.1"/>
    <property type="match status" value="1"/>
</dbReference>
<comment type="function">
    <text evidence="9">Synthesizes selenophosphate from selenide and ATP.</text>
</comment>
<evidence type="ECO:0000256" key="2">
    <source>
        <dbReference type="ARBA" id="ARBA00022679"/>
    </source>
</evidence>
<name>V8QUE7_9BURK</name>
<keyword evidence="7 9" id="KW-0460">Magnesium</keyword>
<dbReference type="NCBIfam" id="TIGR00476">
    <property type="entry name" value="selD"/>
    <property type="match status" value="1"/>
</dbReference>
<evidence type="ECO:0000313" key="13">
    <source>
        <dbReference type="Proteomes" id="UP000018733"/>
    </source>
</evidence>
<evidence type="ECO:0000256" key="6">
    <source>
        <dbReference type="ARBA" id="ARBA00022840"/>
    </source>
</evidence>
<evidence type="ECO:0000259" key="11">
    <source>
        <dbReference type="Pfam" id="PF02769"/>
    </source>
</evidence>
<feature type="binding site" description="in other chain" evidence="9">
    <location>
        <position position="97"/>
    </location>
    <ligand>
        <name>ATP</name>
        <dbReference type="ChEBI" id="CHEBI:30616"/>
        <note>ligand shared between dimeric partners</note>
    </ligand>
</feature>
<dbReference type="GO" id="GO:0000287">
    <property type="term" value="F:magnesium ion binding"/>
    <property type="evidence" value="ECO:0007669"/>
    <property type="project" value="UniProtKB-UniRule"/>
</dbReference>
<dbReference type="InterPro" id="IPR010918">
    <property type="entry name" value="PurM-like_C_dom"/>
</dbReference>
<keyword evidence="13" id="KW-1185">Reference proteome</keyword>
<dbReference type="HAMAP" id="MF_00625">
    <property type="entry name" value="SelD"/>
    <property type="match status" value="1"/>
</dbReference>
<dbReference type="InterPro" id="IPR036921">
    <property type="entry name" value="PurM-like_N_sf"/>
</dbReference>
<dbReference type="RefSeq" id="WP_024005111.1">
    <property type="nucleotide sequence ID" value="NZ_KI650979.1"/>
</dbReference>
<dbReference type="OrthoDB" id="9767928at2"/>
<dbReference type="Pfam" id="PF00586">
    <property type="entry name" value="AIRS"/>
    <property type="match status" value="1"/>
</dbReference>
<dbReference type="EC" id="2.7.9.3" evidence="9"/>
<dbReference type="PIRSF" id="PIRSF036407">
    <property type="entry name" value="Selenphspht_syn"/>
    <property type="match status" value="1"/>
</dbReference>
<comment type="similarity">
    <text evidence="1 9">Belongs to the selenophosphate synthase 1 family. Class I subfamily.</text>
</comment>
<dbReference type="AlphaFoldDB" id="V8QUE7"/>
<evidence type="ECO:0000256" key="4">
    <source>
        <dbReference type="ARBA" id="ARBA00022741"/>
    </source>
</evidence>
<dbReference type="FunFam" id="3.30.1330.10:FF:000003">
    <property type="entry name" value="Selenide, water dikinase"/>
    <property type="match status" value="1"/>
</dbReference>
<dbReference type="GO" id="GO:0005737">
    <property type="term" value="C:cytoplasm"/>
    <property type="evidence" value="ECO:0007669"/>
    <property type="project" value="TreeGrafter"/>
</dbReference>
<feature type="binding site" evidence="9">
    <location>
        <begin position="145"/>
        <end position="147"/>
    </location>
    <ligand>
        <name>ATP</name>
        <dbReference type="ChEBI" id="CHEBI:30616"/>
        <note>ligand shared between dimeric partners</note>
    </ligand>
</feature>
<keyword evidence="8 9" id="KW-0711">Selenium</keyword>
<keyword evidence="6 9" id="KW-0067">ATP-binding</keyword>
<dbReference type="SUPFAM" id="SSF56042">
    <property type="entry name" value="PurM C-terminal domain-like"/>
    <property type="match status" value="1"/>
</dbReference>
<feature type="binding site" description="in other chain" evidence="9">
    <location>
        <begin position="54"/>
        <end position="56"/>
    </location>
    <ligand>
        <name>ATP</name>
        <dbReference type="ChEBI" id="CHEBI:30616"/>
        <note>ligand shared between dimeric partners</note>
    </ligand>
</feature>
<feature type="binding site" description="in other chain" evidence="9">
    <location>
        <position position="26"/>
    </location>
    <ligand>
        <name>ATP</name>
        <dbReference type="ChEBI" id="CHEBI:30616"/>
        <note>ligand shared between dimeric partners</note>
    </ligand>
</feature>
<proteinExistence type="inferred from homology"/>
<dbReference type="HOGENOM" id="CLU_032859_0_1_4"/>
<feature type="active site" evidence="9">
    <location>
        <position position="23"/>
    </location>
</feature>
<dbReference type="InterPro" id="IPR036676">
    <property type="entry name" value="PurM-like_C_sf"/>
</dbReference>
<evidence type="ECO:0000256" key="3">
    <source>
        <dbReference type="ARBA" id="ARBA00022723"/>
    </source>
</evidence>
<evidence type="ECO:0000256" key="5">
    <source>
        <dbReference type="ARBA" id="ARBA00022777"/>
    </source>
</evidence>
<comment type="caution">
    <text evidence="12">The sequence shown here is derived from an EMBL/GenBank/DDBJ whole genome shotgun (WGS) entry which is preliminary data.</text>
</comment>
<feature type="binding site" evidence="9">
    <location>
        <position position="97"/>
    </location>
    <ligand>
        <name>Mg(2+)</name>
        <dbReference type="ChEBI" id="CHEBI:18420"/>
    </ligand>
</feature>
<feature type="binding site" description="in other chain" evidence="9">
    <location>
        <position position="74"/>
    </location>
    <ligand>
        <name>ATP</name>
        <dbReference type="ChEBI" id="CHEBI:30616"/>
        <note>ligand shared between dimeric partners</note>
    </ligand>
</feature>
<dbReference type="PATRIC" id="fig|1424334.3.peg.2156"/>
<dbReference type="SUPFAM" id="SSF55326">
    <property type="entry name" value="PurM N-terminal domain-like"/>
    <property type="match status" value="1"/>
</dbReference>
<comment type="subunit">
    <text evidence="9">Homodimer.</text>
</comment>
<dbReference type="Pfam" id="PF02769">
    <property type="entry name" value="AIRS_C"/>
    <property type="match status" value="1"/>
</dbReference>
<dbReference type="PANTHER" id="PTHR10256">
    <property type="entry name" value="SELENIDE, WATER DIKINASE"/>
    <property type="match status" value="1"/>
</dbReference>
<keyword evidence="3 9" id="KW-0479">Metal-binding</keyword>
<keyword evidence="4 9" id="KW-0547">Nucleotide-binding</keyword>
<sequence length="357" mass="37180">MSHTDPNPPLTPRLTSLSHGGGCGCKIAPDILSQLLVNMPVFKDHPNLLVGTETSDDAAVYRLNDEQALVATTDFFMPIVDDPFDFGRIAATNALSDIYAMGGTPIMALALVGMPINVLPKSDIALILQGGASVCAEAGIPVAGGHSIDSVEPIYGLAAMGLVHPDRIKRNAAARDGDLLILGKALGVGILSAALKKNLLGEDGYRAMVHSTTQLNRPGTRLSTLDGVHAMTDVTGFGLLGHTVEMAQGAGLTATIHADALPWLQGVQDLARQGIATGASDRNWHACEASVQLSADIDIPTRILLTDPQTSGGLLVACAPEARDEVLELFRAEGFDQAAVIGRMSAGEPQVHVVPAA</sequence>
<evidence type="ECO:0000256" key="9">
    <source>
        <dbReference type="HAMAP-Rule" id="MF_00625"/>
    </source>
</evidence>
<dbReference type="GO" id="GO:0004756">
    <property type="term" value="F:selenide, water dikinase activity"/>
    <property type="evidence" value="ECO:0007669"/>
    <property type="project" value="UniProtKB-UniRule"/>
</dbReference>
<dbReference type="Proteomes" id="UP000018733">
    <property type="component" value="Unassembled WGS sequence"/>
</dbReference>
<feature type="domain" description="PurM-like C-terminal" evidence="11">
    <location>
        <begin position="175"/>
        <end position="348"/>
    </location>
</feature>
<protein>
    <recommendedName>
        <fullName evidence="9">Selenide, water dikinase</fullName>
        <ecNumber evidence="9">2.7.9.3</ecNumber>
    </recommendedName>
    <alternativeName>
        <fullName evidence="9">Selenium donor protein</fullName>
    </alternativeName>
    <alternativeName>
        <fullName evidence="9">Selenophosphate synthase</fullName>
    </alternativeName>
</protein>
<keyword evidence="2 9" id="KW-0808">Transferase</keyword>
<dbReference type="Gene3D" id="3.90.650.10">
    <property type="entry name" value="PurM-like C-terminal domain"/>
    <property type="match status" value="1"/>
</dbReference>
<dbReference type="PANTHER" id="PTHR10256:SF0">
    <property type="entry name" value="INACTIVE SELENIDE, WATER DIKINASE-LIKE PROTEIN-RELATED"/>
    <property type="match status" value="1"/>
</dbReference>
<feature type="binding site" evidence="9">
    <location>
        <position position="233"/>
    </location>
    <ligand>
        <name>Mg(2+)</name>
        <dbReference type="ChEBI" id="CHEBI:18420"/>
    </ligand>
</feature>
<reference evidence="12 13" key="1">
    <citation type="journal article" date="2014" name="Genome Announc.">
        <title>Draft Genome Sequence of Advenella kashmirensis Strain W13003, a Polycyclic Aromatic Hydrocarbon-Degrading Bacterium.</title>
        <authorList>
            <person name="Wang X."/>
            <person name="Jin D."/>
            <person name="Zhou L."/>
            <person name="Wu L."/>
            <person name="An W."/>
            <person name="Zhao L."/>
        </authorList>
    </citation>
    <scope>NUCLEOTIDE SEQUENCE [LARGE SCALE GENOMIC DNA]</scope>
    <source>
        <strain evidence="12 13">W13003</strain>
    </source>
</reference>
<dbReference type="InterPro" id="IPR004536">
    <property type="entry name" value="SPS/SelD"/>
</dbReference>
<feature type="site" description="Important for catalytic activity" evidence="9">
    <location>
        <position position="26"/>
    </location>
</feature>
<feature type="binding site" evidence="9">
    <location>
        <position position="57"/>
    </location>
    <ligand>
        <name>Mg(2+)</name>
        <dbReference type="ChEBI" id="CHEBI:18420"/>
    </ligand>
</feature>
<comment type="catalytic activity">
    <reaction evidence="9">
        <text>hydrogenselenide + ATP + H2O = selenophosphate + AMP + phosphate + 2 H(+)</text>
        <dbReference type="Rhea" id="RHEA:18737"/>
        <dbReference type="ChEBI" id="CHEBI:15377"/>
        <dbReference type="ChEBI" id="CHEBI:15378"/>
        <dbReference type="ChEBI" id="CHEBI:16144"/>
        <dbReference type="ChEBI" id="CHEBI:29317"/>
        <dbReference type="ChEBI" id="CHEBI:30616"/>
        <dbReference type="ChEBI" id="CHEBI:43474"/>
        <dbReference type="ChEBI" id="CHEBI:456215"/>
        <dbReference type="EC" id="2.7.9.3"/>
    </reaction>
</comment>
<keyword evidence="5 9" id="KW-0418">Kinase</keyword>
<evidence type="ECO:0000259" key="10">
    <source>
        <dbReference type="Pfam" id="PF00586"/>
    </source>
</evidence>